<dbReference type="EMBL" id="CP042345">
    <property type="protein sequence ID" value="QEA17043.1"/>
    <property type="molecule type" value="Genomic_DNA"/>
</dbReference>
<reference evidence="2 3" key="1">
    <citation type="journal article" date="2013" name="J. Microbiol. Biotechnol.">
        <title>Novosphingobium ginsenosidimutans sp. nov., with the ability to convert ginsenoside.</title>
        <authorList>
            <person name="Kim J.K."/>
            <person name="He D."/>
            <person name="Liu Q.M."/>
            <person name="Park H.Y."/>
            <person name="Jung M.S."/>
            <person name="Yoon M.H."/>
            <person name="Kim S.C."/>
            <person name="Im W.T."/>
        </authorList>
    </citation>
    <scope>NUCLEOTIDE SEQUENCE [LARGE SCALE GENOMIC DNA]</scope>
    <source>
        <strain evidence="2 3">FW-6</strain>
    </source>
</reference>
<dbReference type="Proteomes" id="UP000321172">
    <property type="component" value="Chromosome"/>
</dbReference>
<accession>A0A5B8S6J0</accession>
<feature type="region of interest" description="Disordered" evidence="1">
    <location>
        <begin position="22"/>
        <end position="50"/>
    </location>
</feature>
<keyword evidence="3" id="KW-1185">Reference proteome</keyword>
<protein>
    <submittedName>
        <fullName evidence="2">Uncharacterized protein</fullName>
    </submittedName>
</protein>
<evidence type="ECO:0000313" key="2">
    <source>
        <dbReference type="EMBL" id="QEA17043.1"/>
    </source>
</evidence>
<evidence type="ECO:0000313" key="3">
    <source>
        <dbReference type="Proteomes" id="UP000321172"/>
    </source>
</evidence>
<dbReference type="AlphaFoldDB" id="A0A5B8S6J0"/>
<name>A0A5B8S6J0_9SPHN</name>
<sequence length="121" mass="13146">MVTISNADQVVAMVRAQLERMSRERKVDKVGRPPKSGSTGSAGKLAPASRQSRLEAICNLVDLPEEEFDRVLGGALLSYEFGEDIGRDSRFQSLVGRTTAILRGDPDLAAMLSDLRQGLLD</sequence>
<feature type="compositionally biased region" description="Basic and acidic residues" evidence="1">
    <location>
        <begin position="22"/>
        <end position="31"/>
    </location>
</feature>
<gene>
    <name evidence="2" type="ORF">FRF71_13385</name>
</gene>
<evidence type="ECO:0000256" key="1">
    <source>
        <dbReference type="SAM" id="MobiDB-lite"/>
    </source>
</evidence>
<dbReference type="KEGG" id="ngf:FRF71_13385"/>
<dbReference type="RefSeq" id="WP_147091122.1">
    <property type="nucleotide sequence ID" value="NZ_BAABJD010000002.1"/>
</dbReference>
<organism evidence="2 3">
    <name type="scientific">Novosphingobium ginsenosidimutans</name>
    <dbReference type="NCBI Taxonomy" id="1176536"/>
    <lineage>
        <taxon>Bacteria</taxon>
        <taxon>Pseudomonadati</taxon>
        <taxon>Pseudomonadota</taxon>
        <taxon>Alphaproteobacteria</taxon>
        <taxon>Sphingomonadales</taxon>
        <taxon>Sphingomonadaceae</taxon>
        <taxon>Novosphingobium</taxon>
    </lineage>
</organism>
<proteinExistence type="predicted"/>